<evidence type="ECO:0000256" key="4">
    <source>
        <dbReference type="ARBA" id="ARBA00022722"/>
    </source>
</evidence>
<evidence type="ECO:0000313" key="14">
    <source>
        <dbReference type="Proteomes" id="UP001213623"/>
    </source>
</evidence>
<feature type="region of interest" description="Disordered" evidence="11">
    <location>
        <begin position="497"/>
        <end position="527"/>
    </location>
</feature>
<name>A0AAF0EHK8_9BASI</name>
<feature type="compositionally biased region" description="Basic and acidic residues" evidence="11">
    <location>
        <begin position="754"/>
        <end position="775"/>
    </location>
</feature>
<dbReference type="Proteomes" id="UP001213623">
    <property type="component" value="Chromosome 1"/>
</dbReference>
<evidence type="ECO:0000256" key="10">
    <source>
        <dbReference type="PROSITE-ProRule" id="PRU01389"/>
    </source>
</evidence>
<keyword evidence="7 10" id="KW-0378">Hydrolase</keyword>
<evidence type="ECO:0000256" key="1">
    <source>
        <dbReference type="ARBA" id="ARBA00004496"/>
    </source>
</evidence>
<feature type="region of interest" description="Disordered" evidence="11">
    <location>
        <begin position="355"/>
        <end position="377"/>
    </location>
</feature>
<dbReference type="GO" id="GO:0036503">
    <property type="term" value="P:ERAD pathway"/>
    <property type="evidence" value="ECO:0007669"/>
    <property type="project" value="TreeGrafter"/>
</dbReference>
<keyword evidence="6 10" id="KW-0255">Endonuclease</keyword>
<feature type="compositionally biased region" description="Pro residues" evidence="11">
    <location>
        <begin position="722"/>
        <end position="733"/>
    </location>
</feature>
<protein>
    <recommendedName>
        <fullName evidence="12">VLRF1 domain-containing protein</fullName>
    </recommendedName>
</protein>
<sequence length="775" mass="85033">MSVPEQASGATRTRPAILHAPLYAFDLPPSLVSSLVVRAADEALTTPASEPTSQTNDRPAGPPTGTLGVPACSLCPGCTSFRSVAEQRSHVRSLWHRFNLVVRQHAASGAQGTLEPVTLEQLEQMCASLERPDDDEEIVDELSALLQQLHVRPGSDEDEDRNVKSVQEALRSPLVWYETPADAPMVLEQTQLGLYRDMLWAAAGSAADGARVPSLQVLSAPRLEVRPGTHGWPGKRVQGTHQVSRAMQMQVLDGAGLVPWLTPTHEPSSSDDDSSSSSSATLTSEDDDEPLMTAPALLPPLRLWTFIMMGGGYFAAATLALNIHSPPLSERAQARGRKPTRSVLMLAHKTFQRYTTRRKQGGAQSAQDASGRHAKSAGANLRRYGEAQLKTDIHTLLDSRAWRELIQRSEHVWVRTSMRAAHGVLWQWTGHAVSPLDEKQATGALSHIPIATQRPTLAEIVRVFWELTRVKVAHLSSAELAAQDEAQRAAMARALRQNSMQHVTQPPPPPPPKAAQAKKDEREKRQRARWERLVAMVRKGRLSALTQWLARHEAMLGQDTGEVPAAYERTVPIDQPFPAWWRAAEARGNAPVPMNLLQLASAADQAEMVHYLLVERRADPTLPLARDDGAHRTAYDLCNTKSTRAVFRRLMAEQPDWYRWDEMGPGGARVPSALTAEMEEAQASKARSRRAVLREKLKERDAKAEAEAAARAASEQAAAAAAPPPVATPPPASRGPQRLGGAPRAMPDASLSEEMQRRIEREKRARAAEARMLRK</sequence>
<comment type="subcellular location">
    <subcellularLocation>
        <location evidence="1">Cytoplasm</location>
    </subcellularLocation>
</comment>
<keyword evidence="9" id="KW-0175">Coiled coil</keyword>
<dbReference type="GO" id="GO:0016787">
    <property type="term" value="F:hydrolase activity"/>
    <property type="evidence" value="ECO:0007669"/>
    <property type="project" value="UniProtKB-KW"/>
</dbReference>
<dbReference type="AlphaFoldDB" id="A0AAF0EHK8"/>
<feature type="region of interest" description="Disordered" evidence="11">
    <location>
        <begin position="258"/>
        <end position="293"/>
    </location>
</feature>
<dbReference type="PROSITE" id="PS52044">
    <property type="entry name" value="VLRF1"/>
    <property type="match status" value="1"/>
</dbReference>
<dbReference type="PANTHER" id="PTHR16036">
    <property type="entry name" value="ANKYRIN REPEAT AND ZINC FINGER DOMAIN-CONTAINING PROTEIN 1"/>
    <property type="match status" value="1"/>
</dbReference>
<feature type="domain" description="VLRF1" evidence="12">
    <location>
        <begin position="300"/>
        <end position="470"/>
    </location>
</feature>
<feature type="compositionally biased region" description="Polar residues" evidence="11">
    <location>
        <begin position="46"/>
        <end position="57"/>
    </location>
</feature>
<evidence type="ECO:0000256" key="5">
    <source>
        <dbReference type="ARBA" id="ARBA00022737"/>
    </source>
</evidence>
<evidence type="ECO:0000259" key="12">
    <source>
        <dbReference type="PROSITE" id="PS52044"/>
    </source>
</evidence>
<keyword evidence="4 10" id="KW-0540">Nuclease</keyword>
<comment type="similarity">
    <text evidence="2 10">Belongs to the ANKZF1/VMS1 family.</text>
</comment>
<feature type="active site" evidence="10">
    <location>
        <position position="364"/>
    </location>
</feature>
<proteinExistence type="inferred from homology"/>
<evidence type="ECO:0000256" key="11">
    <source>
        <dbReference type="SAM" id="MobiDB-lite"/>
    </source>
</evidence>
<dbReference type="EMBL" id="CP119892">
    <property type="protein sequence ID" value="WFD25684.1"/>
    <property type="molecule type" value="Genomic_DNA"/>
</dbReference>
<keyword evidence="5" id="KW-0677">Repeat</keyword>
<evidence type="ECO:0000256" key="8">
    <source>
        <dbReference type="ARBA" id="ARBA00023043"/>
    </source>
</evidence>
<organism evidence="13 14">
    <name type="scientific">Malassezia nana</name>
    <dbReference type="NCBI Taxonomy" id="180528"/>
    <lineage>
        <taxon>Eukaryota</taxon>
        <taxon>Fungi</taxon>
        <taxon>Dikarya</taxon>
        <taxon>Basidiomycota</taxon>
        <taxon>Ustilaginomycotina</taxon>
        <taxon>Malasseziomycetes</taxon>
        <taxon>Malasseziales</taxon>
        <taxon>Malasseziaceae</taxon>
        <taxon>Malassezia</taxon>
    </lineage>
</organism>
<dbReference type="InterPro" id="IPR047139">
    <property type="entry name" value="ANKZ1/VMS1"/>
</dbReference>
<keyword evidence="8" id="KW-0040">ANK repeat</keyword>
<dbReference type="GO" id="GO:0005737">
    <property type="term" value="C:cytoplasm"/>
    <property type="evidence" value="ECO:0007669"/>
    <property type="project" value="UniProtKB-SubCell"/>
</dbReference>
<dbReference type="InterPro" id="IPR041175">
    <property type="entry name" value="VLRF1/Vms1"/>
</dbReference>
<gene>
    <name evidence="13" type="ORF">MNAN1_000648</name>
</gene>
<feature type="compositionally biased region" description="Low complexity" evidence="11">
    <location>
        <begin position="709"/>
        <end position="721"/>
    </location>
</feature>
<evidence type="ECO:0000256" key="7">
    <source>
        <dbReference type="ARBA" id="ARBA00022801"/>
    </source>
</evidence>
<evidence type="ECO:0000313" key="13">
    <source>
        <dbReference type="EMBL" id="WFD25684.1"/>
    </source>
</evidence>
<dbReference type="GO" id="GO:0004519">
    <property type="term" value="F:endonuclease activity"/>
    <property type="evidence" value="ECO:0007669"/>
    <property type="project" value="UniProtKB-KW"/>
</dbReference>
<evidence type="ECO:0000256" key="6">
    <source>
        <dbReference type="ARBA" id="ARBA00022759"/>
    </source>
</evidence>
<dbReference type="PANTHER" id="PTHR16036:SF2">
    <property type="entry name" value="TRNA ENDONUCLEASE ANKZF1"/>
    <property type="match status" value="1"/>
</dbReference>
<feature type="compositionally biased region" description="Basic and acidic residues" evidence="11">
    <location>
        <begin position="517"/>
        <end position="527"/>
    </location>
</feature>
<evidence type="ECO:0000256" key="2">
    <source>
        <dbReference type="ARBA" id="ARBA00009262"/>
    </source>
</evidence>
<evidence type="ECO:0000256" key="3">
    <source>
        <dbReference type="ARBA" id="ARBA00022490"/>
    </source>
</evidence>
<reference evidence="13" key="1">
    <citation type="submission" date="2023-03" db="EMBL/GenBank/DDBJ databases">
        <title>Mating type loci evolution in Malassezia.</title>
        <authorList>
            <person name="Coelho M.A."/>
        </authorList>
    </citation>
    <scope>NUCLEOTIDE SEQUENCE</scope>
    <source>
        <strain evidence="13">CBS 9557</strain>
    </source>
</reference>
<comment type="domain">
    <text evidence="10">The VLRF1 domain mediates binding to the 60S ribosomal subunit.</text>
</comment>
<feature type="region of interest" description="Disordered" evidence="11">
    <location>
        <begin position="45"/>
        <end position="65"/>
    </location>
</feature>
<evidence type="ECO:0000256" key="9">
    <source>
        <dbReference type="ARBA" id="ARBA00023054"/>
    </source>
</evidence>
<accession>A0AAF0EHK8</accession>
<dbReference type="Pfam" id="PF18826">
    <property type="entry name" value="bVLRF1"/>
    <property type="match status" value="1"/>
</dbReference>
<keyword evidence="3 10" id="KW-0963">Cytoplasm</keyword>
<keyword evidence="14" id="KW-1185">Reference proteome</keyword>
<feature type="region of interest" description="Disordered" evidence="11">
    <location>
        <begin position="703"/>
        <end position="775"/>
    </location>
</feature>